<name>A0A1I7V6M7_LOALO</name>
<evidence type="ECO:0000313" key="3">
    <source>
        <dbReference type="WBParaSite" id="EN70_9221"/>
    </source>
</evidence>
<evidence type="ECO:0000313" key="1">
    <source>
        <dbReference type="Proteomes" id="UP000095285"/>
    </source>
</evidence>
<protein>
    <submittedName>
        <fullName evidence="2 3">Ovule protein</fullName>
    </submittedName>
</protein>
<dbReference type="WBParaSite" id="EN70_9224">
    <property type="protein sequence ID" value="EN70_9224"/>
    <property type="gene ID" value="EN70_9224"/>
</dbReference>
<dbReference type="Proteomes" id="UP000095285">
    <property type="component" value="Unassembled WGS sequence"/>
</dbReference>
<dbReference type="AlphaFoldDB" id="A0A1I7V6M7"/>
<reference evidence="2 3" key="2">
    <citation type="submission" date="2016-11" db="UniProtKB">
        <authorList>
            <consortium name="WormBaseParasite"/>
        </authorList>
    </citation>
    <scope>IDENTIFICATION</scope>
</reference>
<keyword evidence="1" id="KW-1185">Reference proteome</keyword>
<dbReference type="WBParaSite" id="EN70_9221">
    <property type="protein sequence ID" value="EN70_9221"/>
    <property type="gene ID" value="EN70_9221"/>
</dbReference>
<proteinExistence type="predicted"/>
<accession>A0A1I7V6M7</accession>
<organism evidence="1 2">
    <name type="scientific">Loa loa</name>
    <name type="common">Eye worm</name>
    <name type="synonym">Filaria loa</name>
    <dbReference type="NCBI Taxonomy" id="7209"/>
    <lineage>
        <taxon>Eukaryota</taxon>
        <taxon>Metazoa</taxon>
        <taxon>Ecdysozoa</taxon>
        <taxon>Nematoda</taxon>
        <taxon>Chromadorea</taxon>
        <taxon>Rhabditida</taxon>
        <taxon>Spirurina</taxon>
        <taxon>Spiruromorpha</taxon>
        <taxon>Filarioidea</taxon>
        <taxon>Onchocercidae</taxon>
        <taxon>Loa</taxon>
    </lineage>
</organism>
<reference evidence="1" key="1">
    <citation type="submission" date="2012-04" db="EMBL/GenBank/DDBJ databases">
        <title>The Genome Sequence of Loa loa.</title>
        <authorList>
            <consortium name="The Broad Institute Genome Sequencing Platform"/>
            <consortium name="Broad Institute Genome Sequencing Center for Infectious Disease"/>
            <person name="Nutman T.B."/>
            <person name="Fink D.L."/>
            <person name="Russ C."/>
            <person name="Young S."/>
            <person name="Zeng Q."/>
            <person name="Gargeya S."/>
            <person name="Alvarado L."/>
            <person name="Berlin A."/>
            <person name="Chapman S.B."/>
            <person name="Chen Z."/>
            <person name="Freedman E."/>
            <person name="Gellesch M."/>
            <person name="Goldberg J."/>
            <person name="Griggs A."/>
            <person name="Gujja S."/>
            <person name="Heilman E.R."/>
            <person name="Heiman D."/>
            <person name="Howarth C."/>
            <person name="Mehta T."/>
            <person name="Neiman D."/>
            <person name="Pearson M."/>
            <person name="Roberts A."/>
            <person name="Saif S."/>
            <person name="Shea T."/>
            <person name="Shenoy N."/>
            <person name="Sisk P."/>
            <person name="Stolte C."/>
            <person name="Sykes S."/>
            <person name="White J."/>
            <person name="Yandava C."/>
            <person name="Haas B."/>
            <person name="Henn M.R."/>
            <person name="Nusbaum C."/>
            <person name="Birren B."/>
        </authorList>
    </citation>
    <scope>NUCLEOTIDE SEQUENCE [LARGE SCALE GENOMIC DNA]</scope>
</reference>
<evidence type="ECO:0000313" key="2">
    <source>
        <dbReference type="WBParaSite" id="EN70_10457"/>
    </source>
</evidence>
<dbReference type="WBParaSite" id="EN70_10457">
    <property type="protein sequence ID" value="EN70_10457"/>
    <property type="gene ID" value="EN70_10457"/>
</dbReference>
<sequence length="55" mass="6053">MARSTPMGNNTAIVKLKPKLGINCIQMHVRKGMKVIPVKTKYASGNGRSGKEFHQ</sequence>